<protein>
    <submittedName>
        <fullName evidence="1">Uncharacterized protein</fullName>
    </submittedName>
</protein>
<dbReference type="AlphaFoldDB" id="A0C212"/>
<sequence>MNIYSCSQQDQIPSPDNLSQISWSKVHQSSEQILERQTNCQYSMKRSKKIHKRQPQDVQQKWFSIQKISSCKLDISENNEINLRDQTIYEFDYLKLDQDLLSKKCPIIVNIPIDVQIEDIKSKKKYQIKPISIKSDIIEKLYSLNNKFILTPEKVYNYQAQTQKIDDLAKEIKIVHISFQLILYQYCRKTILNFLDELTNKQIKTIFLDLIQGLISAQEHQLVLKQITLESILYFEDSKSFKLNDYTDATVGNNRSNFQDLGFCLAQILQFKANPSNPKTQPQVINQVEWLQTQTEDPFSSVALNLILNEKPIEEIMNLLQQIEC</sequence>
<dbReference type="SUPFAM" id="SSF56112">
    <property type="entry name" value="Protein kinase-like (PK-like)"/>
    <property type="match status" value="1"/>
</dbReference>
<dbReference type="InterPro" id="IPR011009">
    <property type="entry name" value="Kinase-like_dom_sf"/>
</dbReference>
<evidence type="ECO:0000313" key="1">
    <source>
        <dbReference type="EMBL" id="CAK64829.1"/>
    </source>
</evidence>
<dbReference type="EMBL" id="CT868034">
    <property type="protein sequence ID" value="CAK64829.1"/>
    <property type="molecule type" value="Genomic_DNA"/>
</dbReference>
<dbReference type="RefSeq" id="XP_001432226.1">
    <property type="nucleotide sequence ID" value="XM_001432189.1"/>
</dbReference>
<dbReference type="HOGENOM" id="CLU_910461_0_0_1"/>
<evidence type="ECO:0000313" key="2">
    <source>
        <dbReference type="Proteomes" id="UP000000600"/>
    </source>
</evidence>
<organism evidence="1 2">
    <name type="scientific">Paramecium tetraurelia</name>
    <dbReference type="NCBI Taxonomy" id="5888"/>
    <lineage>
        <taxon>Eukaryota</taxon>
        <taxon>Sar</taxon>
        <taxon>Alveolata</taxon>
        <taxon>Ciliophora</taxon>
        <taxon>Intramacronucleata</taxon>
        <taxon>Oligohymenophorea</taxon>
        <taxon>Peniculida</taxon>
        <taxon>Parameciidae</taxon>
        <taxon>Paramecium</taxon>
    </lineage>
</organism>
<dbReference type="GeneID" id="5018011"/>
<dbReference type="Proteomes" id="UP000000600">
    <property type="component" value="Unassembled WGS sequence"/>
</dbReference>
<dbReference type="OMA" id="ILYQYCR"/>
<reference evidence="1 2" key="1">
    <citation type="journal article" date="2006" name="Nature">
        <title>Global trends of whole-genome duplications revealed by the ciliate Paramecium tetraurelia.</title>
        <authorList>
            <consortium name="Genoscope"/>
            <person name="Aury J.-M."/>
            <person name="Jaillon O."/>
            <person name="Duret L."/>
            <person name="Noel B."/>
            <person name="Jubin C."/>
            <person name="Porcel B.M."/>
            <person name="Segurens B."/>
            <person name="Daubin V."/>
            <person name="Anthouard V."/>
            <person name="Aiach N."/>
            <person name="Arnaiz O."/>
            <person name="Billaut A."/>
            <person name="Beisson J."/>
            <person name="Blanc I."/>
            <person name="Bouhouche K."/>
            <person name="Camara F."/>
            <person name="Duharcourt S."/>
            <person name="Guigo R."/>
            <person name="Gogendeau D."/>
            <person name="Katinka M."/>
            <person name="Keller A.-M."/>
            <person name="Kissmehl R."/>
            <person name="Klotz C."/>
            <person name="Koll F."/>
            <person name="Le Moue A."/>
            <person name="Lepere C."/>
            <person name="Malinsky S."/>
            <person name="Nowacki M."/>
            <person name="Nowak J.K."/>
            <person name="Plattner H."/>
            <person name="Poulain J."/>
            <person name="Ruiz F."/>
            <person name="Serrano V."/>
            <person name="Zagulski M."/>
            <person name="Dessen P."/>
            <person name="Betermier M."/>
            <person name="Weissenbach J."/>
            <person name="Scarpelli C."/>
            <person name="Schachter V."/>
            <person name="Sperling L."/>
            <person name="Meyer E."/>
            <person name="Cohen J."/>
            <person name="Wincker P."/>
        </authorList>
    </citation>
    <scope>NUCLEOTIDE SEQUENCE [LARGE SCALE GENOMIC DNA]</scope>
    <source>
        <strain evidence="1 2">Stock d4-2</strain>
    </source>
</reference>
<proteinExistence type="predicted"/>
<name>A0C212_PARTE</name>
<dbReference type="InParanoid" id="A0C212"/>
<accession>A0C212</accession>
<gene>
    <name evidence="1" type="ORF">GSPATT00034306001</name>
</gene>
<dbReference type="OrthoDB" id="299113at2759"/>
<dbReference type="KEGG" id="ptm:GSPATT00034306001"/>
<keyword evidence="2" id="KW-1185">Reference proteome</keyword>